<proteinExistence type="inferred from homology"/>
<dbReference type="InterPro" id="IPR003382">
    <property type="entry name" value="Flavoprotein"/>
</dbReference>
<comment type="function">
    <text evidence="5">Flavin prenyltransferase that catalyzes the synthesis of the prenylated FMN cofactor (prenyl-FMN) for 4-hydroxy-3-polyprenylbenzoic acid decarboxylase UbiD. The prenyltransferase is metal-independent and links a dimethylallyl moiety from dimethylallyl monophosphate (DMAP) to the flavin N5 and C6 atoms of FMN.</text>
</comment>
<evidence type="ECO:0000313" key="8">
    <source>
        <dbReference type="Proteomes" id="UP000471298"/>
    </source>
</evidence>
<feature type="binding site" evidence="5">
    <location>
        <begin position="9"/>
        <end position="11"/>
    </location>
    <ligand>
        <name>FMN</name>
        <dbReference type="ChEBI" id="CHEBI:58210"/>
    </ligand>
</feature>
<dbReference type="InterPro" id="IPR036551">
    <property type="entry name" value="Flavin_trans-like"/>
</dbReference>
<organism evidence="7 8">
    <name type="scientific">Ostreibacterium oceani</name>
    <dbReference type="NCBI Taxonomy" id="2654998"/>
    <lineage>
        <taxon>Bacteria</taxon>
        <taxon>Pseudomonadati</taxon>
        <taxon>Pseudomonadota</taxon>
        <taxon>Gammaproteobacteria</taxon>
        <taxon>Cardiobacteriales</taxon>
        <taxon>Ostreibacteriaceae</taxon>
        <taxon>Ostreibacterium</taxon>
    </lineage>
</organism>
<evidence type="ECO:0000313" key="7">
    <source>
        <dbReference type="EMBL" id="MPV85867.1"/>
    </source>
</evidence>
<keyword evidence="2 5" id="KW-0285">Flavoprotein</keyword>
<keyword evidence="8" id="KW-1185">Reference proteome</keyword>
<feature type="domain" description="Flavoprotein" evidence="6">
    <location>
        <begin position="2"/>
        <end position="186"/>
    </location>
</feature>
<feature type="binding site" evidence="5">
    <location>
        <position position="135"/>
    </location>
    <ligand>
        <name>FMN</name>
        <dbReference type="ChEBI" id="CHEBI:58210"/>
    </ligand>
</feature>
<evidence type="ECO:0000256" key="1">
    <source>
        <dbReference type="ARBA" id="ARBA00022602"/>
    </source>
</evidence>
<dbReference type="Proteomes" id="UP000471298">
    <property type="component" value="Unassembled WGS sequence"/>
</dbReference>
<dbReference type="FunCoup" id="A0A6N7EXK9">
    <property type="interactions" value="205"/>
</dbReference>
<keyword evidence="4 5" id="KW-0808">Transferase</keyword>
<dbReference type="SUPFAM" id="SSF52507">
    <property type="entry name" value="Homo-oligomeric flavin-containing Cys decarboxylases, HFCD"/>
    <property type="match status" value="1"/>
</dbReference>
<evidence type="ECO:0000256" key="4">
    <source>
        <dbReference type="ARBA" id="ARBA00022679"/>
    </source>
</evidence>
<feature type="binding site" evidence="5">
    <location>
        <position position="35"/>
    </location>
    <ligand>
        <name>FMN</name>
        <dbReference type="ChEBI" id="CHEBI:58210"/>
    </ligand>
</feature>
<feature type="binding site" evidence="5">
    <location>
        <position position="181"/>
    </location>
    <ligand>
        <name>dimethylallyl phosphate</name>
        <dbReference type="ChEBI" id="CHEBI:88052"/>
    </ligand>
</feature>
<comment type="caution">
    <text evidence="7">The sequence shown here is derived from an EMBL/GenBank/DDBJ whole genome shotgun (WGS) entry which is preliminary data.</text>
</comment>
<dbReference type="EC" id="2.5.1.129" evidence="5"/>
<dbReference type="Pfam" id="PF02441">
    <property type="entry name" value="Flavoprotein"/>
    <property type="match status" value="1"/>
</dbReference>
<protein>
    <recommendedName>
        <fullName evidence="5">Flavin prenyltransferase UbiX</fullName>
        <ecNumber evidence="5">2.5.1.129</ecNumber>
    </recommendedName>
</protein>
<comment type="similarity">
    <text evidence="5">Belongs to the UbiX/PAD1 family.</text>
</comment>
<dbReference type="InterPro" id="IPR004507">
    <property type="entry name" value="UbiX-like"/>
</dbReference>
<gene>
    <name evidence="5" type="primary">ubiX</name>
    <name evidence="7" type="ORF">GCU85_03825</name>
</gene>
<keyword evidence="3 5" id="KW-0288">FMN</keyword>
<dbReference type="HAMAP" id="MF_01984">
    <property type="entry name" value="ubiX_pad"/>
    <property type="match status" value="1"/>
</dbReference>
<comment type="caution">
    <text evidence="5">Lacks conserved residue(s) required for the propagation of feature annotation.</text>
</comment>
<evidence type="ECO:0000256" key="2">
    <source>
        <dbReference type="ARBA" id="ARBA00022630"/>
    </source>
</evidence>
<accession>A0A6N7EXK9</accession>
<feature type="binding site" evidence="5">
    <location>
        <position position="165"/>
    </location>
    <ligand>
        <name>dimethylallyl phosphate</name>
        <dbReference type="ChEBI" id="CHEBI:88052"/>
    </ligand>
</feature>
<comment type="catalytic activity">
    <reaction evidence="5">
        <text>dimethylallyl phosphate + FMNH2 = prenylated FMNH2 + phosphate</text>
        <dbReference type="Rhea" id="RHEA:37743"/>
        <dbReference type="ChEBI" id="CHEBI:43474"/>
        <dbReference type="ChEBI" id="CHEBI:57618"/>
        <dbReference type="ChEBI" id="CHEBI:87467"/>
        <dbReference type="ChEBI" id="CHEBI:88052"/>
        <dbReference type="EC" id="2.5.1.129"/>
    </reaction>
</comment>
<dbReference type="EMBL" id="WHNW01000003">
    <property type="protein sequence ID" value="MPV85867.1"/>
    <property type="molecule type" value="Genomic_DNA"/>
</dbReference>
<evidence type="ECO:0000259" key="6">
    <source>
        <dbReference type="Pfam" id="PF02441"/>
    </source>
</evidence>
<dbReference type="Gene3D" id="3.40.50.1950">
    <property type="entry name" value="Flavin prenyltransferase-like"/>
    <property type="match status" value="1"/>
</dbReference>
<dbReference type="GO" id="GO:0106141">
    <property type="term" value="F:flavin prenyltransferase activity"/>
    <property type="evidence" value="ECO:0007669"/>
    <property type="project" value="UniProtKB-EC"/>
</dbReference>
<evidence type="ECO:0000256" key="5">
    <source>
        <dbReference type="HAMAP-Rule" id="MF_01984"/>
    </source>
</evidence>
<evidence type="ECO:0000256" key="3">
    <source>
        <dbReference type="ARBA" id="ARBA00022643"/>
    </source>
</evidence>
<reference evidence="7 8" key="1">
    <citation type="submission" date="2019-10" db="EMBL/GenBank/DDBJ databases">
        <title>Cardiobacteriales fam. a chemoheterotrophic member of the order Cardiobacteriales, and proposal of Cardiobacteriales fam. nov.</title>
        <authorList>
            <person name="Wang C."/>
        </authorList>
    </citation>
    <scope>NUCLEOTIDE SEQUENCE [LARGE SCALE GENOMIC DNA]</scope>
    <source>
        <strain evidence="7 8">ML27</strain>
    </source>
</reference>
<dbReference type="AlphaFoldDB" id="A0A6N7EXK9"/>
<feature type="binding site" evidence="5">
    <location>
        <begin position="100"/>
        <end position="103"/>
    </location>
    <ligand>
        <name>FMN</name>
        <dbReference type="ChEBI" id="CHEBI:58210"/>
    </ligand>
</feature>
<name>A0A6N7EXK9_9GAMM</name>
<sequence length="198" mass="21589">MPVAVAITGASGGKYALRLLAQLLHAGEQVYLMISQAGLMVLAMEEGLKLSNRPKEIQKRLIDYFQCEPNQLQVFGEQDWLAPPASGSAKLKGMVIIPCTTGTLGAIAAGVSNCLINRSADVCLKEKKPLIIVVRETPFSSIHLENMLRLSQAGATIMPANPGFYHHPETIMDIIDFMVARVLDHLGVPQQLLEEWGK</sequence>
<keyword evidence="1 5" id="KW-0637">Prenyltransferase</keyword>
<dbReference type="InParanoid" id="A0A6N7EXK9"/>
<dbReference type="NCBIfam" id="TIGR00421">
    <property type="entry name" value="ubiX_pad"/>
    <property type="match status" value="1"/>
</dbReference>